<proteinExistence type="predicted"/>
<keyword evidence="3" id="KW-1185">Reference proteome</keyword>
<protein>
    <submittedName>
        <fullName evidence="2">Uncharacterized protein</fullName>
    </submittedName>
</protein>
<feature type="region of interest" description="Disordered" evidence="1">
    <location>
        <begin position="20"/>
        <end position="50"/>
    </location>
</feature>
<gene>
    <name evidence="2" type="ORF">IWX46DRAFT_283794</name>
</gene>
<evidence type="ECO:0000313" key="2">
    <source>
        <dbReference type="EMBL" id="KAK7553457.1"/>
    </source>
</evidence>
<comment type="caution">
    <text evidence="2">The sequence shown here is derived from an EMBL/GenBank/DDBJ whole genome shotgun (WGS) entry which is preliminary data.</text>
</comment>
<accession>A0ABR1MM27</accession>
<dbReference type="Proteomes" id="UP001365128">
    <property type="component" value="Unassembled WGS sequence"/>
</dbReference>
<feature type="region of interest" description="Disordered" evidence="1">
    <location>
        <begin position="179"/>
        <end position="205"/>
    </location>
</feature>
<dbReference type="EMBL" id="JBBPDW010000004">
    <property type="protein sequence ID" value="KAK7553457.1"/>
    <property type="molecule type" value="Genomic_DNA"/>
</dbReference>
<organism evidence="2 3">
    <name type="scientific">Phyllosticta citricarpa</name>
    <dbReference type="NCBI Taxonomy" id="55181"/>
    <lineage>
        <taxon>Eukaryota</taxon>
        <taxon>Fungi</taxon>
        <taxon>Dikarya</taxon>
        <taxon>Ascomycota</taxon>
        <taxon>Pezizomycotina</taxon>
        <taxon>Dothideomycetes</taxon>
        <taxon>Dothideomycetes incertae sedis</taxon>
        <taxon>Botryosphaeriales</taxon>
        <taxon>Phyllostictaceae</taxon>
        <taxon>Phyllosticta</taxon>
    </lineage>
</organism>
<feature type="compositionally biased region" description="Low complexity" evidence="1">
    <location>
        <begin position="39"/>
        <end position="50"/>
    </location>
</feature>
<name>A0ABR1MM27_9PEZI</name>
<evidence type="ECO:0000256" key="1">
    <source>
        <dbReference type="SAM" id="MobiDB-lite"/>
    </source>
</evidence>
<evidence type="ECO:0000313" key="3">
    <source>
        <dbReference type="Proteomes" id="UP001365128"/>
    </source>
</evidence>
<sequence length="205" mass="22451">MLLSSPAHHSYQHRANMQNMPPHVASHVPSEGPSRAVRHSSAISKLSRLSSPSSRLPAHLFICPSRCCSQEPSNTSKQHSSPSPPSCLSVPHVISLSACIYIRNQPKRKYKKKPPNKPNLTMHGCCASPPPKPPPRRPSRKSPDPETLPINPIVAQRMAIVRCLARDLPYNLAALPADRQRQPMPTNRADHAECAPADGCRWSGG</sequence>
<reference evidence="2 3" key="1">
    <citation type="submission" date="2024-04" db="EMBL/GenBank/DDBJ databases">
        <title>Phyllosticta paracitricarpa is synonymous to the EU quarantine fungus P. citricarpa based on phylogenomic analyses.</title>
        <authorList>
            <consortium name="Lawrence Berkeley National Laboratory"/>
            <person name="Van Ingen-Buijs V.A."/>
            <person name="Van Westerhoven A.C."/>
            <person name="Haridas S."/>
            <person name="Skiadas P."/>
            <person name="Martin F."/>
            <person name="Groenewald J.Z."/>
            <person name="Crous P.W."/>
            <person name="Seidl M.F."/>
        </authorList>
    </citation>
    <scope>NUCLEOTIDE SEQUENCE [LARGE SCALE GENOMIC DNA]</scope>
    <source>
        <strain evidence="2 3">CBS 122670</strain>
    </source>
</reference>
<feature type="region of interest" description="Disordered" evidence="1">
    <location>
        <begin position="107"/>
        <end position="150"/>
    </location>
</feature>